<keyword evidence="4" id="KW-0963">Cytoplasm</keyword>
<dbReference type="Proteomes" id="UP000095283">
    <property type="component" value="Unplaced"/>
</dbReference>
<keyword evidence="6" id="KW-0498">Mitosis</keyword>
<protein>
    <recommendedName>
        <fullName evidence="3">Protein asunder</fullName>
    </recommendedName>
    <alternativeName>
        <fullName evidence="10">Cell cycle regulator Mat89Bb</fullName>
    </alternativeName>
    <alternativeName>
        <fullName evidence="9">Set apart in position or space protein</fullName>
    </alternativeName>
</protein>
<comment type="similarity">
    <text evidence="11">Belongs to the Integrator subunit 13 family.</text>
</comment>
<evidence type="ECO:0000256" key="10">
    <source>
        <dbReference type="ARBA" id="ARBA00032585"/>
    </source>
</evidence>
<keyword evidence="7" id="KW-0539">Nucleus</keyword>
<evidence type="ECO:0000256" key="3">
    <source>
        <dbReference type="ARBA" id="ARBA00020501"/>
    </source>
</evidence>
<comment type="subunit">
    <text evidence="12">Belongs to the multiprotein complex Integrator, at least composed of IntS1, IntS2, IntS3, IntS4, omd/IntS5, IntS6, defl/IntS7, IntS8, IntS9, IntS10, IntS11, IntS12, asun/IntS13, IntS14 and IntS15. The core complex associates with protein phosphatase 2A subunits mts/PP2A and Pp2A-29B, to form the Integrator-PP2A (INTAC) complex.</text>
</comment>
<dbReference type="GO" id="GO:0048471">
    <property type="term" value="C:perinuclear region of cytoplasm"/>
    <property type="evidence" value="ECO:0007669"/>
    <property type="project" value="UniProtKB-SubCell"/>
</dbReference>
<dbReference type="GO" id="GO:0051301">
    <property type="term" value="P:cell division"/>
    <property type="evidence" value="ECO:0007669"/>
    <property type="project" value="UniProtKB-KW"/>
</dbReference>
<evidence type="ECO:0000256" key="12">
    <source>
        <dbReference type="ARBA" id="ARBA00065185"/>
    </source>
</evidence>
<dbReference type="PANTHER" id="PTHR12955:SF1">
    <property type="entry name" value="INTEGRATOR COMPLEX SUBUNIT 13"/>
    <property type="match status" value="1"/>
</dbReference>
<evidence type="ECO:0000256" key="11">
    <source>
        <dbReference type="ARBA" id="ARBA00061603"/>
    </source>
</evidence>
<dbReference type="InterPro" id="IPR019355">
    <property type="entry name" value="Cell_cycle_regulator_Mat89Bb"/>
</dbReference>
<evidence type="ECO:0000256" key="2">
    <source>
        <dbReference type="ARBA" id="ARBA00004556"/>
    </source>
</evidence>
<proteinExistence type="inferred from homology"/>
<evidence type="ECO:0000256" key="4">
    <source>
        <dbReference type="ARBA" id="ARBA00022490"/>
    </source>
</evidence>
<evidence type="ECO:0000256" key="8">
    <source>
        <dbReference type="ARBA" id="ARBA00023306"/>
    </source>
</evidence>
<evidence type="ECO:0000256" key="9">
    <source>
        <dbReference type="ARBA" id="ARBA00030658"/>
    </source>
</evidence>
<dbReference type="GO" id="GO:0007346">
    <property type="term" value="P:regulation of mitotic cell cycle"/>
    <property type="evidence" value="ECO:0007669"/>
    <property type="project" value="TreeGrafter"/>
</dbReference>
<organism evidence="13 14">
    <name type="scientific">Heterorhabditis bacteriophora</name>
    <name type="common">Entomopathogenic nematode worm</name>
    <dbReference type="NCBI Taxonomy" id="37862"/>
    <lineage>
        <taxon>Eukaryota</taxon>
        <taxon>Metazoa</taxon>
        <taxon>Ecdysozoa</taxon>
        <taxon>Nematoda</taxon>
        <taxon>Chromadorea</taxon>
        <taxon>Rhabditida</taxon>
        <taxon>Rhabditina</taxon>
        <taxon>Rhabditomorpha</taxon>
        <taxon>Strongyloidea</taxon>
        <taxon>Heterorhabditidae</taxon>
        <taxon>Heterorhabditis</taxon>
    </lineage>
</organism>
<dbReference type="WBParaSite" id="Hba_06445">
    <property type="protein sequence ID" value="Hba_06445"/>
    <property type="gene ID" value="Hba_06445"/>
</dbReference>
<evidence type="ECO:0000256" key="7">
    <source>
        <dbReference type="ARBA" id="ARBA00023242"/>
    </source>
</evidence>
<name>A0A1I7WMS2_HETBA</name>
<evidence type="ECO:0000313" key="13">
    <source>
        <dbReference type="Proteomes" id="UP000095283"/>
    </source>
</evidence>
<evidence type="ECO:0000256" key="1">
    <source>
        <dbReference type="ARBA" id="ARBA00004123"/>
    </source>
</evidence>
<dbReference type="AlphaFoldDB" id="A0A1I7WMS2"/>
<keyword evidence="13" id="KW-1185">Reference proteome</keyword>
<comment type="subcellular location">
    <subcellularLocation>
        <location evidence="2">Cytoplasm</location>
        <location evidence="2">Perinuclear region</location>
    </subcellularLocation>
    <subcellularLocation>
        <location evidence="1">Nucleus</location>
    </subcellularLocation>
</comment>
<dbReference type="Pfam" id="PF10221">
    <property type="entry name" value="Mat89Bb"/>
    <property type="match status" value="1"/>
</dbReference>
<sequence>MSLGADHKLLIVLDHGSKFAKDANSPIPISLKDSTSTEMRQVGVAQKTLWTWCVECAMELHRVVSDLFPTQNRLIRLVLADCVGRLLQSEWGTQLITHHQEFLIKVLAEFHLDIGKMLRKLVSTKNRTEDL</sequence>
<evidence type="ECO:0000256" key="5">
    <source>
        <dbReference type="ARBA" id="ARBA00022618"/>
    </source>
</evidence>
<keyword evidence="5" id="KW-0132">Cell division</keyword>
<dbReference type="PANTHER" id="PTHR12955">
    <property type="entry name" value="SARCOMA ANTIGEN NY-SAR-95-RELATED"/>
    <property type="match status" value="1"/>
</dbReference>
<dbReference type="GO" id="GO:0051642">
    <property type="term" value="P:centrosome localization"/>
    <property type="evidence" value="ECO:0007669"/>
    <property type="project" value="TreeGrafter"/>
</dbReference>
<keyword evidence="8" id="KW-0131">Cell cycle</keyword>
<dbReference type="GO" id="GO:0032039">
    <property type="term" value="C:integrator complex"/>
    <property type="evidence" value="ECO:0007669"/>
    <property type="project" value="TreeGrafter"/>
</dbReference>
<accession>A0A1I7WMS2</accession>
<evidence type="ECO:0000313" key="14">
    <source>
        <dbReference type="WBParaSite" id="Hba_06445"/>
    </source>
</evidence>
<evidence type="ECO:0000256" key="6">
    <source>
        <dbReference type="ARBA" id="ARBA00022776"/>
    </source>
</evidence>
<reference evidence="14" key="1">
    <citation type="submission" date="2016-11" db="UniProtKB">
        <authorList>
            <consortium name="WormBaseParasite"/>
        </authorList>
    </citation>
    <scope>IDENTIFICATION</scope>
</reference>